<dbReference type="SUPFAM" id="SSF47384">
    <property type="entry name" value="Homodimeric domain of signal transducing histidine kinase"/>
    <property type="match status" value="1"/>
</dbReference>
<dbReference type="CDD" id="cd00082">
    <property type="entry name" value="HisKA"/>
    <property type="match status" value="1"/>
</dbReference>
<keyword evidence="10 11" id="KW-0472">Membrane</keyword>
<comment type="caution">
    <text evidence="14">The sequence shown here is derived from an EMBL/GenBank/DDBJ whole genome shotgun (WGS) entry which is preliminary data.</text>
</comment>
<dbReference type="Pfam" id="PF00512">
    <property type="entry name" value="HisKA"/>
    <property type="match status" value="1"/>
</dbReference>
<comment type="catalytic activity">
    <reaction evidence="1">
        <text>ATP + protein L-histidine = ADP + protein N-phospho-L-histidine.</text>
        <dbReference type="EC" id="2.7.13.3"/>
    </reaction>
</comment>
<dbReference type="PANTHER" id="PTHR45436">
    <property type="entry name" value="SENSOR HISTIDINE KINASE YKOH"/>
    <property type="match status" value="1"/>
</dbReference>
<dbReference type="InterPro" id="IPR003661">
    <property type="entry name" value="HisK_dim/P_dom"/>
</dbReference>
<evidence type="ECO:0000256" key="9">
    <source>
        <dbReference type="ARBA" id="ARBA00023012"/>
    </source>
</evidence>
<evidence type="ECO:0000256" key="7">
    <source>
        <dbReference type="ARBA" id="ARBA00022777"/>
    </source>
</evidence>
<keyword evidence="4" id="KW-0597">Phosphoprotein</keyword>
<gene>
    <name evidence="14" type="ORF">F8A88_00085</name>
</gene>
<accession>A0A6N6N451</accession>
<evidence type="ECO:0000256" key="8">
    <source>
        <dbReference type="ARBA" id="ARBA00022989"/>
    </source>
</evidence>
<dbReference type="OrthoDB" id="9815202at2"/>
<dbReference type="PROSITE" id="PS50109">
    <property type="entry name" value="HIS_KIN"/>
    <property type="match status" value="1"/>
</dbReference>
<evidence type="ECO:0000256" key="2">
    <source>
        <dbReference type="ARBA" id="ARBA00004370"/>
    </source>
</evidence>
<dbReference type="PROSITE" id="PS50885">
    <property type="entry name" value="HAMP"/>
    <property type="match status" value="1"/>
</dbReference>
<dbReference type="Pfam" id="PF00672">
    <property type="entry name" value="HAMP"/>
    <property type="match status" value="1"/>
</dbReference>
<feature type="transmembrane region" description="Helical" evidence="11">
    <location>
        <begin position="6"/>
        <end position="32"/>
    </location>
</feature>
<evidence type="ECO:0000256" key="10">
    <source>
        <dbReference type="ARBA" id="ARBA00023136"/>
    </source>
</evidence>
<keyword evidence="5" id="KW-0808">Transferase</keyword>
<feature type="transmembrane region" description="Helical" evidence="11">
    <location>
        <begin position="143"/>
        <end position="163"/>
    </location>
</feature>
<name>A0A6N6N451_9BACT</name>
<keyword evidence="7 14" id="KW-0418">Kinase</keyword>
<dbReference type="Gene3D" id="6.10.340.10">
    <property type="match status" value="1"/>
</dbReference>
<keyword evidence="15" id="KW-1185">Reference proteome</keyword>
<dbReference type="PRINTS" id="PR00344">
    <property type="entry name" value="BCTRLSENSOR"/>
</dbReference>
<dbReference type="CDD" id="cd06225">
    <property type="entry name" value="HAMP"/>
    <property type="match status" value="1"/>
</dbReference>
<keyword evidence="6 11" id="KW-0812">Transmembrane</keyword>
<feature type="domain" description="Histidine kinase" evidence="12">
    <location>
        <begin position="226"/>
        <end position="438"/>
    </location>
</feature>
<dbReference type="SMART" id="SM00388">
    <property type="entry name" value="HisKA"/>
    <property type="match status" value="1"/>
</dbReference>
<dbReference type="EC" id="2.7.13.3" evidence="3"/>
<dbReference type="SMART" id="SM00387">
    <property type="entry name" value="HATPase_c"/>
    <property type="match status" value="1"/>
</dbReference>
<evidence type="ECO:0000256" key="11">
    <source>
        <dbReference type="SAM" id="Phobius"/>
    </source>
</evidence>
<dbReference type="InterPro" id="IPR003594">
    <property type="entry name" value="HATPase_dom"/>
</dbReference>
<dbReference type="InterPro" id="IPR050428">
    <property type="entry name" value="TCS_sensor_his_kinase"/>
</dbReference>
<feature type="domain" description="HAMP" evidence="13">
    <location>
        <begin position="164"/>
        <end position="218"/>
    </location>
</feature>
<dbReference type="Gene3D" id="1.10.287.130">
    <property type="match status" value="1"/>
</dbReference>
<comment type="subcellular location">
    <subcellularLocation>
        <location evidence="2">Membrane</location>
    </subcellularLocation>
</comment>
<proteinExistence type="predicted"/>
<dbReference type="InterPro" id="IPR036890">
    <property type="entry name" value="HATPase_C_sf"/>
</dbReference>
<evidence type="ECO:0000256" key="1">
    <source>
        <dbReference type="ARBA" id="ARBA00000085"/>
    </source>
</evidence>
<dbReference type="InterPro" id="IPR036097">
    <property type="entry name" value="HisK_dim/P_sf"/>
</dbReference>
<dbReference type="RefSeq" id="WP_151148905.1">
    <property type="nucleotide sequence ID" value="NZ_WAIE01000001.1"/>
</dbReference>
<evidence type="ECO:0000313" key="15">
    <source>
        <dbReference type="Proteomes" id="UP000438699"/>
    </source>
</evidence>
<dbReference type="GO" id="GO:0005886">
    <property type="term" value="C:plasma membrane"/>
    <property type="evidence" value="ECO:0007669"/>
    <property type="project" value="TreeGrafter"/>
</dbReference>
<dbReference type="InterPro" id="IPR003660">
    <property type="entry name" value="HAMP_dom"/>
</dbReference>
<dbReference type="GO" id="GO:0000155">
    <property type="term" value="F:phosphorelay sensor kinase activity"/>
    <property type="evidence" value="ECO:0007669"/>
    <property type="project" value="InterPro"/>
</dbReference>
<evidence type="ECO:0000259" key="13">
    <source>
        <dbReference type="PROSITE" id="PS50885"/>
    </source>
</evidence>
<organism evidence="14 15">
    <name type="scientific">Pseudodesulfovibrio senegalensis</name>
    <dbReference type="NCBI Taxonomy" id="1721087"/>
    <lineage>
        <taxon>Bacteria</taxon>
        <taxon>Pseudomonadati</taxon>
        <taxon>Thermodesulfobacteriota</taxon>
        <taxon>Desulfovibrionia</taxon>
        <taxon>Desulfovibrionales</taxon>
        <taxon>Desulfovibrionaceae</taxon>
    </lineage>
</organism>
<protein>
    <recommendedName>
        <fullName evidence="3">histidine kinase</fullName>
        <ecNumber evidence="3">2.7.13.3</ecNumber>
    </recommendedName>
</protein>
<keyword evidence="9" id="KW-0902">Two-component regulatory system</keyword>
<dbReference type="SMART" id="SM00304">
    <property type="entry name" value="HAMP"/>
    <property type="match status" value="1"/>
</dbReference>
<dbReference type="InterPro" id="IPR004358">
    <property type="entry name" value="Sig_transdc_His_kin-like_C"/>
</dbReference>
<evidence type="ECO:0000313" key="14">
    <source>
        <dbReference type="EMBL" id="KAB1442713.1"/>
    </source>
</evidence>
<keyword evidence="8 11" id="KW-1133">Transmembrane helix</keyword>
<dbReference type="EMBL" id="WAIE01000001">
    <property type="protein sequence ID" value="KAB1442713.1"/>
    <property type="molecule type" value="Genomic_DNA"/>
</dbReference>
<evidence type="ECO:0000256" key="6">
    <source>
        <dbReference type="ARBA" id="ARBA00022692"/>
    </source>
</evidence>
<dbReference type="AlphaFoldDB" id="A0A6N6N451"/>
<dbReference type="SUPFAM" id="SSF158472">
    <property type="entry name" value="HAMP domain-like"/>
    <property type="match status" value="1"/>
</dbReference>
<dbReference type="PANTHER" id="PTHR45436:SF5">
    <property type="entry name" value="SENSOR HISTIDINE KINASE TRCS"/>
    <property type="match status" value="1"/>
</dbReference>
<dbReference type="InterPro" id="IPR005467">
    <property type="entry name" value="His_kinase_dom"/>
</dbReference>
<dbReference type="SUPFAM" id="SSF55874">
    <property type="entry name" value="ATPase domain of HSP90 chaperone/DNA topoisomerase II/histidine kinase"/>
    <property type="match status" value="1"/>
</dbReference>
<evidence type="ECO:0000256" key="5">
    <source>
        <dbReference type="ARBA" id="ARBA00022679"/>
    </source>
</evidence>
<dbReference type="Gene3D" id="3.30.565.10">
    <property type="entry name" value="Histidine kinase-like ATPase, C-terminal domain"/>
    <property type="match status" value="1"/>
</dbReference>
<evidence type="ECO:0000256" key="4">
    <source>
        <dbReference type="ARBA" id="ARBA00022553"/>
    </source>
</evidence>
<reference evidence="14 15" key="1">
    <citation type="journal article" date="2017" name="Int. J. Syst. Evol. Microbiol.">
        <title>Desulfovibrio senegalensis sp. nov., a mesophilic sulfate reducer isolated from marine sediment.</title>
        <authorList>
            <person name="Thioye A."/>
            <person name="Gam Z.B.A."/>
            <person name="Mbengue M."/>
            <person name="Cayol J.L."/>
            <person name="Joseph-Bartoli M."/>
            <person name="Toure-Kane C."/>
            <person name="Labat M."/>
        </authorList>
    </citation>
    <scope>NUCLEOTIDE SEQUENCE [LARGE SCALE GENOMIC DNA]</scope>
    <source>
        <strain evidence="14 15">DSM 101509</strain>
    </source>
</reference>
<evidence type="ECO:0000259" key="12">
    <source>
        <dbReference type="PROSITE" id="PS50109"/>
    </source>
</evidence>
<dbReference type="Pfam" id="PF02518">
    <property type="entry name" value="HATPase_c"/>
    <property type="match status" value="1"/>
</dbReference>
<sequence>MRSNRIYIKFFMAVSIMLAVLLVVVGTTFYLASNQLATIRNRPIADVTSSIMADEQGHQPDFALEETRDYFNRVAKGINGLIWVTDSSGSVIFKTFEGAPPEPAHLFSGKGKEGAVPISLHDGTPGQLHFVFNDDWHKETNTLFFLGLAASVLTIALLSWPVANHVARPLNHLRQVMARFADGDLEARATMCRCGKGEIAMLGRDYNAMADSIVRMIESNRELTTNVSHEMRSPLARLTILQQTLAERLSKTDDTRAVALLRDMDQEIEAMDNLIGRILQFSKMHLRPEEYRDVNLVEMMGSVLETYAPRQLEKDIRLDVFAPAKVVCHVGEESMLWLLENVIGNAVKHTPKNGRIVITMRSEDKQGVIEVTNTAAPLPETELQSIFEPFQRGSNQTGQGSGLGLALVARIAENVGGTVQATNAATGFRLTVRVPSSTTA</sequence>
<dbReference type="Proteomes" id="UP000438699">
    <property type="component" value="Unassembled WGS sequence"/>
</dbReference>
<evidence type="ECO:0000256" key="3">
    <source>
        <dbReference type="ARBA" id="ARBA00012438"/>
    </source>
</evidence>